<evidence type="ECO:0000256" key="6">
    <source>
        <dbReference type="ARBA" id="ARBA00022840"/>
    </source>
</evidence>
<protein>
    <recommendedName>
        <fullName evidence="13">ATP-dependent DNA helicase</fullName>
    </recommendedName>
</protein>
<evidence type="ECO:0000313" key="11">
    <source>
        <dbReference type="EMBL" id="USP79813.1"/>
    </source>
</evidence>
<dbReference type="InterPro" id="IPR049730">
    <property type="entry name" value="SNF2/RAD54-like_C"/>
</dbReference>
<feature type="region of interest" description="Disordered" evidence="8">
    <location>
        <begin position="1205"/>
        <end position="1240"/>
    </location>
</feature>
<evidence type="ECO:0000256" key="5">
    <source>
        <dbReference type="ARBA" id="ARBA00022833"/>
    </source>
</evidence>
<dbReference type="PROSITE" id="PS50089">
    <property type="entry name" value="ZF_RING_2"/>
    <property type="match status" value="1"/>
</dbReference>
<name>A0A9Q8ZFK2_CURCL</name>
<dbReference type="EMBL" id="CP089278">
    <property type="protein sequence ID" value="USP79813.1"/>
    <property type="molecule type" value="Genomic_DNA"/>
</dbReference>
<dbReference type="InterPro" id="IPR052583">
    <property type="entry name" value="ATP-helicase/E3_Ub-Ligase"/>
</dbReference>
<dbReference type="PANTHER" id="PTHR45865:SF1">
    <property type="entry name" value="E3 UBIQUITIN-PROTEIN LIGASE SHPRH"/>
    <property type="match status" value="1"/>
</dbReference>
<feature type="compositionally biased region" description="Basic and acidic residues" evidence="8">
    <location>
        <begin position="817"/>
        <end position="826"/>
    </location>
</feature>
<dbReference type="SMART" id="SM00487">
    <property type="entry name" value="DEXDc"/>
    <property type="match status" value="1"/>
</dbReference>
<accession>A0A9Q8ZFK2</accession>
<keyword evidence="6" id="KW-0067">ATP-binding</keyword>
<organism evidence="11 12">
    <name type="scientific">Curvularia clavata</name>
    <dbReference type="NCBI Taxonomy" id="95742"/>
    <lineage>
        <taxon>Eukaryota</taxon>
        <taxon>Fungi</taxon>
        <taxon>Dikarya</taxon>
        <taxon>Ascomycota</taxon>
        <taxon>Pezizomycotina</taxon>
        <taxon>Dothideomycetes</taxon>
        <taxon>Pleosporomycetidae</taxon>
        <taxon>Pleosporales</taxon>
        <taxon>Pleosporineae</taxon>
        <taxon>Pleosporaceae</taxon>
        <taxon>Curvularia</taxon>
    </lineage>
</organism>
<keyword evidence="2" id="KW-0547">Nucleotide-binding</keyword>
<dbReference type="SUPFAM" id="SSF57850">
    <property type="entry name" value="RING/U-box"/>
    <property type="match status" value="1"/>
</dbReference>
<evidence type="ECO:0000256" key="8">
    <source>
        <dbReference type="SAM" id="MobiDB-lite"/>
    </source>
</evidence>
<dbReference type="CDD" id="cd18070">
    <property type="entry name" value="DEXQc_SHPRH"/>
    <property type="match status" value="1"/>
</dbReference>
<dbReference type="GO" id="GO:0006974">
    <property type="term" value="P:DNA damage response"/>
    <property type="evidence" value="ECO:0007669"/>
    <property type="project" value="TreeGrafter"/>
</dbReference>
<evidence type="ECO:0000256" key="2">
    <source>
        <dbReference type="ARBA" id="ARBA00022741"/>
    </source>
</evidence>
<feature type="region of interest" description="Disordered" evidence="8">
    <location>
        <begin position="806"/>
        <end position="826"/>
    </location>
</feature>
<gene>
    <name evidence="11" type="ORF">yc1106_07087</name>
</gene>
<dbReference type="InterPro" id="IPR014001">
    <property type="entry name" value="Helicase_ATP-bd"/>
</dbReference>
<feature type="region of interest" description="Disordered" evidence="8">
    <location>
        <begin position="1407"/>
        <end position="1432"/>
    </location>
</feature>
<evidence type="ECO:0000259" key="9">
    <source>
        <dbReference type="PROSITE" id="PS50089"/>
    </source>
</evidence>
<dbReference type="CDD" id="cd18793">
    <property type="entry name" value="SF2_C_SNF"/>
    <property type="match status" value="1"/>
</dbReference>
<dbReference type="InterPro" id="IPR038718">
    <property type="entry name" value="SNF2-like_sf"/>
</dbReference>
<dbReference type="GO" id="GO:0000209">
    <property type="term" value="P:protein polyubiquitination"/>
    <property type="evidence" value="ECO:0007669"/>
    <property type="project" value="TreeGrafter"/>
</dbReference>
<dbReference type="SUPFAM" id="SSF52540">
    <property type="entry name" value="P-loop containing nucleoside triphosphate hydrolases"/>
    <property type="match status" value="2"/>
</dbReference>
<evidence type="ECO:0000256" key="1">
    <source>
        <dbReference type="ARBA" id="ARBA00022723"/>
    </source>
</evidence>
<dbReference type="Gene3D" id="3.40.50.300">
    <property type="entry name" value="P-loop containing nucleotide triphosphate hydrolases"/>
    <property type="match status" value="1"/>
</dbReference>
<dbReference type="Pfam" id="PF00176">
    <property type="entry name" value="SNF2-rel_dom"/>
    <property type="match status" value="1"/>
</dbReference>
<dbReference type="InterPro" id="IPR017907">
    <property type="entry name" value="Znf_RING_CS"/>
</dbReference>
<evidence type="ECO:0000256" key="7">
    <source>
        <dbReference type="PROSITE-ProRule" id="PRU00175"/>
    </source>
</evidence>
<dbReference type="InterPro" id="IPR013083">
    <property type="entry name" value="Znf_RING/FYVE/PHD"/>
</dbReference>
<feature type="domain" description="RING-type" evidence="9">
    <location>
        <begin position="1146"/>
        <end position="1184"/>
    </location>
</feature>
<dbReference type="PROSITE" id="PS51192">
    <property type="entry name" value="HELICASE_ATP_BIND_1"/>
    <property type="match status" value="1"/>
</dbReference>
<evidence type="ECO:0000259" key="10">
    <source>
        <dbReference type="PROSITE" id="PS51192"/>
    </source>
</evidence>
<dbReference type="GO" id="GO:0061630">
    <property type="term" value="F:ubiquitin protein ligase activity"/>
    <property type="evidence" value="ECO:0007669"/>
    <property type="project" value="TreeGrafter"/>
</dbReference>
<proteinExistence type="predicted"/>
<evidence type="ECO:0000256" key="4">
    <source>
        <dbReference type="ARBA" id="ARBA00022801"/>
    </source>
</evidence>
<dbReference type="InterPro" id="IPR001841">
    <property type="entry name" value="Znf_RING"/>
</dbReference>
<evidence type="ECO:0008006" key="13">
    <source>
        <dbReference type="Google" id="ProtNLM"/>
    </source>
</evidence>
<dbReference type="Pfam" id="PF00271">
    <property type="entry name" value="Helicase_C"/>
    <property type="match status" value="1"/>
</dbReference>
<evidence type="ECO:0000313" key="12">
    <source>
        <dbReference type="Proteomes" id="UP001056012"/>
    </source>
</evidence>
<dbReference type="GO" id="GO:0005524">
    <property type="term" value="F:ATP binding"/>
    <property type="evidence" value="ECO:0007669"/>
    <property type="project" value="InterPro"/>
</dbReference>
<keyword evidence="3 7" id="KW-0863">Zinc-finger</keyword>
<dbReference type="InterPro" id="IPR000330">
    <property type="entry name" value="SNF2_N"/>
</dbReference>
<dbReference type="GO" id="GO:0005634">
    <property type="term" value="C:nucleus"/>
    <property type="evidence" value="ECO:0007669"/>
    <property type="project" value="TreeGrafter"/>
</dbReference>
<dbReference type="PROSITE" id="PS00518">
    <property type="entry name" value="ZF_RING_1"/>
    <property type="match status" value="1"/>
</dbReference>
<dbReference type="Pfam" id="PF13923">
    <property type="entry name" value="zf-C3HC4_2"/>
    <property type="match status" value="1"/>
</dbReference>
<keyword evidence="12" id="KW-1185">Reference proteome</keyword>
<feature type="compositionally biased region" description="Low complexity" evidence="8">
    <location>
        <begin position="1221"/>
        <end position="1240"/>
    </location>
</feature>
<dbReference type="FunFam" id="3.40.50.10810:FF:000059">
    <property type="entry name" value="SNF2 family helicase/ATPase, putative"/>
    <property type="match status" value="1"/>
</dbReference>
<feature type="domain" description="Helicase ATP-binding" evidence="10">
    <location>
        <begin position="345"/>
        <end position="549"/>
    </location>
</feature>
<keyword evidence="1" id="KW-0479">Metal-binding</keyword>
<dbReference type="GO" id="GO:0008270">
    <property type="term" value="F:zinc ion binding"/>
    <property type="evidence" value="ECO:0007669"/>
    <property type="project" value="UniProtKB-KW"/>
</dbReference>
<dbReference type="OrthoDB" id="5330228at2759"/>
<sequence>MASFEGSADILSASIYAPTAAQKSSKNLFSPPQNGSSCIHIIHSLFPTSEARILEETPAKRRKVGDGNVVALYPAIESNDTGSVVLLKISLHLSTPAASHTDATVTNFPTESREPVLVELESIRSEHSQSTFHIGLFNVARNTGVDIIAATPAPFPHAILPHLQVAATLATTRRGKKSRPVSRAAFSRCMLHPPVFGQRSYKLEIEIRWTLGISVVEERNVSCHYMNEDLKLLSTYMTNSAAQDDKPWTLSDFYNSVHVPPRDLKVSSRIKQALVETSLLPFQERTVDWLLRREGVNFSPSGILEPFAPTSPPASFRSTQDAAGRLCYKSQLRGLIVTDLSTTTGDALQSLRGGILAEEMGLGKTVELIALMALHKRNVPHDNVYDAYTGAHVKPSGATLIITPPSILEQWISEIHVHAPELKVCHYMGLPRASAPKDHHAAATVDYLMQHDVVVTTYQVLSREIHHAIPPPDRSSRRAKRCERRTSPLVGISWWRVCLDEAQMVESGVSQAAQVARMIPRCNAWAVSGTPLRKDVQDLRGLLVFLRCDAYANSKAVWGGLDKVSFKDIFHEITLRNTKDRVRDELQLPPQKRIIITVPFTTIEEQHYDEMMRQMCDACWLTPEGLPLEEGRDLEDAERIERMREWLVRLRQTCLHANVGRKNRKALGARNGALRTVHEVLEVMIEQNDTKWKAEAREMILCLLKQGHIQAYAGNFANRAQSALPYYSAARVEAQSYIALCRTELAAEQEKLGRTSETTVHDVHEDEEADMENMGRIPVLRRSLRSFLELEHAAQFFTATAFHQMKEDPASTEPGSEDWHEKDRAETNYYEAAKTVRRELLRESKNRAKEQMEKVSSKKPFHQIPKIDDLLDLGGIEARRILDTMDNISDFLNAQAEQLHAWRSKIVEILLTRLMDDDDDQETTGEEYDESLKAQDELYVYIMALRTLVADRHAAVHGLQDVLAEHEIKAAEKQALNKDLREDRGHAPELVIEVANVRRKLKGTLQTGSLKGVVSAIRSVITGIQWKADTGDIRAASELSILQEQLNKVQAIATEQAKAITELEKEQDMYRTTMNQRLEYYRQFQQISDTVAKYKEELDETFDARAFNETEALRAKKKESAAVFKAKCTYLKNLRRENQENAAAECIICREDIEIGVLTACGHKYCKECINQWWHDHRSCPACKQKLGSSDFKDISFKPTEIKAQEEDINSNAKKPVPAMSSSSSSSSSTPGTSSETVPPSIYADISTSTMKQIKTIDLNGSYGTKIDMIARHLLWIRANDPGAKSIIFSQFSDFFSVLREAFRKWKIAATSIAERDGIQRFKTDPAIECLLLDAKSDSSGLTLVNATYVFLCEPLINAAIELQAISRVHRIGQKRGTTVFMYLVAGTVEEAIYDISVKRRLEHISSSSSSSNKSKDKDAEGSNTQSPSVLGENTLDAANSAEIEAAPLKNLIRTKGDGEVVPEHDLWHCLFGKKWRRAVEPVIRSEVDRELRAGAAEMRIADADQAIVDV</sequence>
<dbReference type="SMART" id="SM00184">
    <property type="entry name" value="RING"/>
    <property type="match status" value="1"/>
</dbReference>
<dbReference type="Pfam" id="PF26021">
    <property type="entry name" value="Ferritin_C144_05"/>
    <property type="match status" value="1"/>
</dbReference>
<dbReference type="VEuPathDB" id="FungiDB:yc1106_07087"/>
<dbReference type="InterPro" id="IPR001650">
    <property type="entry name" value="Helicase_C-like"/>
</dbReference>
<dbReference type="GO" id="GO:0016787">
    <property type="term" value="F:hydrolase activity"/>
    <property type="evidence" value="ECO:0007669"/>
    <property type="project" value="UniProtKB-KW"/>
</dbReference>
<dbReference type="Gene3D" id="3.30.40.10">
    <property type="entry name" value="Zinc/RING finger domain, C3HC4 (zinc finger)"/>
    <property type="match status" value="1"/>
</dbReference>
<dbReference type="InterPro" id="IPR059033">
    <property type="entry name" value="C144_05_dom"/>
</dbReference>
<dbReference type="Proteomes" id="UP001056012">
    <property type="component" value="Chromosome 5"/>
</dbReference>
<dbReference type="Gene3D" id="3.40.50.10810">
    <property type="entry name" value="Tandem AAA-ATPase domain"/>
    <property type="match status" value="1"/>
</dbReference>
<reference evidence="11" key="1">
    <citation type="submission" date="2021-12" db="EMBL/GenBank/DDBJ databases">
        <title>Curvularia clavata genome.</title>
        <authorList>
            <person name="Cao Y."/>
        </authorList>
    </citation>
    <scope>NUCLEOTIDE SEQUENCE</scope>
    <source>
        <strain evidence="11">Yc1106</strain>
    </source>
</reference>
<dbReference type="InterPro" id="IPR027417">
    <property type="entry name" value="P-loop_NTPase"/>
</dbReference>
<evidence type="ECO:0000256" key="3">
    <source>
        <dbReference type="ARBA" id="ARBA00022771"/>
    </source>
</evidence>
<keyword evidence="4" id="KW-0378">Hydrolase</keyword>
<keyword evidence="5" id="KW-0862">Zinc</keyword>
<dbReference type="PANTHER" id="PTHR45865">
    <property type="entry name" value="E3 UBIQUITIN-PROTEIN LIGASE SHPRH FAMILY MEMBER"/>
    <property type="match status" value="1"/>
</dbReference>